<accession>A0A852YZ69</accession>
<dbReference type="GO" id="GO:0005524">
    <property type="term" value="F:ATP binding"/>
    <property type="evidence" value="ECO:0007669"/>
    <property type="project" value="InterPro"/>
</dbReference>
<dbReference type="AlphaFoldDB" id="A0A852YZ69"/>
<evidence type="ECO:0000256" key="1">
    <source>
        <dbReference type="SAM" id="MobiDB-lite"/>
    </source>
</evidence>
<sequence>MSEAGVELTLLDYDSTAFAGGIVVTSAHISKGLEFDAVVVPYADEENYSDEMDRCMLYIACTRAMHELHLTHEGPVSRFLEFTRDHGNRPDVVHTELAEPRDHAADARVG</sequence>
<dbReference type="GO" id="GO:0005829">
    <property type="term" value="C:cytosol"/>
    <property type="evidence" value="ECO:0007669"/>
    <property type="project" value="TreeGrafter"/>
</dbReference>
<dbReference type="SUPFAM" id="SSF52540">
    <property type="entry name" value="P-loop containing nucleoside triphosphate hydrolases"/>
    <property type="match status" value="1"/>
</dbReference>
<evidence type="ECO:0000313" key="3">
    <source>
        <dbReference type="EMBL" id="NYH79300.1"/>
    </source>
</evidence>
<evidence type="ECO:0000259" key="2">
    <source>
        <dbReference type="Pfam" id="PF13538"/>
    </source>
</evidence>
<keyword evidence="3" id="KW-0067">ATP-binding</keyword>
<gene>
    <name evidence="3" type="ORF">FHR84_002634</name>
</gene>
<dbReference type="GO" id="GO:0043138">
    <property type="term" value="F:3'-5' DNA helicase activity"/>
    <property type="evidence" value="ECO:0007669"/>
    <property type="project" value="TreeGrafter"/>
</dbReference>
<organism evidence="3 4">
    <name type="scientific">Actinopolyspora biskrensis</name>
    <dbReference type="NCBI Taxonomy" id="1470178"/>
    <lineage>
        <taxon>Bacteria</taxon>
        <taxon>Bacillati</taxon>
        <taxon>Actinomycetota</taxon>
        <taxon>Actinomycetes</taxon>
        <taxon>Actinopolysporales</taxon>
        <taxon>Actinopolysporaceae</taxon>
        <taxon>Actinopolyspora</taxon>
    </lineage>
</organism>
<dbReference type="Pfam" id="PF13538">
    <property type="entry name" value="UvrD_C_2"/>
    <property type="match status" value="1"/>
</dbReference>
<comment type="caution">
    <text evidence="3">The sequence shown here is derived from an EMBL/GenBank/DDBJ whole genome shotgun (WGS) entry which is preliminary data.</text>
</comment>
<dbReference type="GO" id="GO:0000725">
    <property type="term" value="P:recombinational repair"/>
    <property type="evidence" value="ECO:0007669"/>
    <property type="project" value="TreeGrafter"/>
</dbReference>
<dbReference type="Gene3D" id="3.40.50.300">
    <property type="entry name" value="P-loop containing nucleotide triphosphate hydrolases"/>
    <property type="match status" value="1"/>
</dbReference>
<keyword evidence="3" id="KW-0378">Hydrolase</keyword>
<keyword evidence="3" id="KW-0347">Helicase</keyword>
<dbReference type="PANTHER" id="PTHR11070:SF17">
    <property type="entry name" value="DNA HELICASE IV"/>
    <property type="match status" value="1"/>
</dbReference>
<dbReference type="InterPro" id="IPR027785">
    <property type="entry name" value="UvrD-like_helicase_C"/>
</dbReference>
<evidence type="ECO:0000313" key="4">
    <source>
        <dbReference type="Proteomes" id="UP000548304"/>
    </source>
</evidence>
<keyword evidence="4" id="KW-1185">Reference proteome</keyword>
<name>A0A852YZ69_9ACTN</name>
<feature type="region of interest" description="Disordered" evidence="1">
    <location>
        <begin position="91"/>
        <end position="110"/>
    </location>
</feature>
<dbReference type="RefSeq" id="WP_246300509.1">
    <property type="nucleotide sequence ID" value="NZ_JACBYW010000004.1"/>
</dbReference>
<dbReference type="PANTHER" id="PTHR11070">
    <property type="entry name" value="UVRD / RECB / PCRA DNA HELICASE FAMILY MEMBER"/>
    <property type="match status" value="1"/>
</dbReference>
<reference evidence="3 4" key="1">
    <citation type="submission" date="2020-07" db="EMBL/GenBank/DDBJ databases">
        <title>Genomic Encyclopedia of Type Strains, Phase III (KMG-III): the genomes of soil and plant-associated and newly described type strains.</title>
        <authorList>
            <person name="Whitman W."/>
        </authorList>
    </citation>
    <scope>NUCLEOTIDE SEQUENCE [LARGE SCALE GENOMIC DNA]</scope>
    <source>
        <strain evidence="3 4">CECT 8576</strain>
    </source>
</reference>
<protein>
    <submittedName>
        <fullName evidence="3">Superfamily I DNA/RNA helicase</fullName>
    </submittedName>
</protein>
<feature type="domain" description="UvrD-like helicase C-terminal" evidence="2">
    <location>
        <begin position="22"/>
        <end position="70"/>
    </location>
</feature>
<keyword evidence="3" id="KW-0547">Nucleotide-binding</keyword>
<dbReference type="InterPro" id="IPR000212">
    <property type="entry name" value="DNA_helicase_UvrD/REP"/>
</dbReference>
<dbReference type="GO" id="GO:0003677">
    <property type="term" value="F:DNA binding"/>
    <property type="evidence" value="ECO:0007669"/>
    <property type="project" value="InterPro"/>
</dbReference>
<dbReference type="EMBL" id="JACBYW010000004">
    <property type="protein sequence ID" value="NYH79300.1"/>
    <property type="molecule type" value="Genomic_DNA"/>
</dbReference>
<dbReference type="Proteomes" id="UP000548304">
    <property type="component" value="Unassembled WGS sequence"/>
</dbReference>
<proteinExistence type="predicted"/>
<dbReference type="InterPro" id="IPR027417">
    <property type="entry name" value="P-loop_NTPase"/>
</dbReference>